<dbReference type="Proteomes" id="UP000191901">
    <property type="component" value="Chromosome"/>
</dbReference>
<protein>
    <submittedName>
        <fullName evidence="1">Uncharacterized protein</fullName>
    </submittedName>
</protein>
<sequence length="109" mass="12374">MALSNLPQLHLRQLPGPFLTVAGDERHRGSHRQKGQSCLDLGGFQVEFSSNLLMKGTHLQGSVSRVRSLHFYFSTSLLQIEEARLLQLRIKPQLHLHPPLLQFLKNLSL</sequence>
<gene>
    <name evidence="1" type="ORF">XM38_025820</name>
</gene>
<evidence type="ECO:0000313" key="2">
    <source>
        <dbReference type="Proteomes" id="UP000191901"/>
    </source>
</evidence>
<dbReference type="KEGG" id="hhg:XM38_025820"/>
<reference evidence="1 2" key="1">
    <citation type="journal article" date="2016" name="Biochim. Biophys. Acta">
        <title>Characterization of red-shifted phycobilisomes isolated from the chlorophyll f-containing cyanobacterium Halomicronema hongdechloris.</title>
        <authorList>
            <person name="Li Y."/>
            <person name="Lin Y."/>
            <person name="Garvey C.J."/>
            <person name="Birch D."/>
            <person name="Corkery R.W."/>
            <person name="Loughlin P.C."/>
            <person name="Scheer H."/>
            <person name="Willows R.D."/>
            <person name="Chen M."/>
        </authorList>
    </citation>
    <scope>NUCLEOTIDE SEQUENCE [LARGE SCALE GENOMIC DNA]</scope>
    <source>
        <strain evidence="1 2">C2206</strain>
    </source>
</reference>
<proteinExistence type="predicted"/>
<evidence type="ECO:0000313" key="1">
    <source>
        <dbReference type="EMBL" id="ASC71629.1"/>
    </source>
</evidence>
<dbReference type="EMBL" id="CP021983">
    <property type="protein sequence ID" value="ASC71629.1"/>
    <property type="molecule type" value="Genomic_DNA"/>
</dbReference>
<keyword evidence="2" id="KW-1185">Reference proteome</keyword>
<dbReference type="AlphaFoldDB" id="A0A1Z3HMV5"/>
<organism evidence="1 2">
    <name type="scientific">Halomicronema hongdechloris C2206</name>
    <dbReference type="NCBI Taxonomy" id="1641165"/>
    <lineage>
        <taxon>Bacteria</taxon>
        <taxon>Bacillati</taxon>
        <taxon>Cyanobacteriota</taxon>
        <taxon>Cyanophyceae</taxon>
        <taxon>Nodosilineales</taxon>
        <taxon>Nodosilineaceae</taxon>
        <taxon>Halomicronema</taxon>
    </lineage>
</organism>
<name>A0A1Z3HMV5_9CYAN</name>
<accession>A0A1Z3HMV5</accession>